<dbReference type="InterPro" id="IPR052663">
    <property type="entry name" value="RF_glutamine_MTase_cyano"/>
</dbReference>
<dbReference type="InterPro" id="IPR019874">
    <property type="entry name" value="RF_methyltr_PrmC"/>
</dbReference>
<keyword evidence="3" id="KW-0949">S-adenosyl-L-methionine</keyword>
<dbReference type="InterPro" id="IPR002052">
    <property type="entry name" value="DNA_methylase_N6_adenine_CS"/>
</dbReference>
<reference evidence="5" key="1">
    <citation type="journal article" date="2006" name="Science">
        <title>Genomic islands and the ecology and evolution of Prochlorococcus.</title>
        <authorList>
            <person name="Coleman M.L."/>
            <person name="Sullivan M.B."/>
            <person name="Martiny A.C."/>
            <person name="Steglich C."/>
            <person name="Barry K."/>
            <person name="Delong E.F."/>
            <person name="Chisholm S.W."/>
        </authorList>
    </citation>
    <scope>NUCLEOTIDE SEQUENCE</scope>
</reference>
<dbReference type="GO" id="GO:0008170">
    <property type="term" value="F:N-methyltransferase activity"/>
    <property type="evidence" value="ECO:0007669"/>
    <property type="project" value="UniProtKB-ARBA"/>
</dbReference>
<evidence type="ECO:0000256" key="3">
    <source>
        <dbReference type="ARBA" id="ARBA00022691"/>
    </source>
</evidence>
<keyword evidence="1" id="KW-0489">Methyltransferase</keyword>
<keyword evidence="2" id="KW-0808">Transferase</keyword>
<dbReference type="PANTHER" id="PTHR47441">
    <property type="match status" value="1"/>
</dbReference>
<dbReference type="InterPro" id="IPR007848">
    <property type="entry name" value="Small_mtfrase_dom"/>
</dbReference>
<dbReference type="NCBIfam" id="TIGR00536">
    <property type="entry name" value="hemK_fam"/>
    <property type="match status" value="1"/>
</dbReference>
<dbReference type="EMBL" id="DQ366719">
    <property type="protein sequence ID" value="ABE11047.1"/>
    <property type="molecule type" value="Genomic_DNA"/>
</dbReference>
<dbReference type="GO" id="GO:0032259">
    <property type="term" value="P:methylation"/>
    <property type="evidence" value="ECO:0007669"/>
    <property type="project" value="UniProtKB-KW"/>
</dbReference>
<accession>Q1PKI8</accession>
<protein>
    <submittedName>
        <fullName evidence="5">Uncharacterized protein hemK</fullName>
    </submittedName>
</protein>
<dbReference type="InterPro" id="IPR029063">
    <property type="entry name" value="SAM-dependent_MTases_sf"/>
</dbReference>
<proteinExistence type="predicted"/>
<dbReference type="AlphaFoldDB" id="Q1PKI8"/>
<dbReference type="GO" id="GO:0008757">
    <property type="term" value="F:S-adenosylmethionine-dependent methyltransferase activity"/>
    <property type="evidence" value="ECO:0007669"/>
    <property type="project" value="UniProtKB-ARBA"/>
</dbReference>
<dbReference type="GO" id="GO:0003676">
    <property type="term" value="F:nucleic acid binding"/>
    <property type="evidence" value="ECO:0007669"/>
    <property type="project" value="InterPro"/>
</dbReference>
<dbReference type="CDD" id="cd02440">
    <property type="entry name" value="AdoMet_MTases"/>
    <property type="match status" value="1"/>
</dbReference>
<dbReference type="InterPro" id="IPR004556">
    <property type="entry name" value="HemK-like"/>
</dbReference>
<dbReference type="SUPFAM" id="SSF53335">
    <property type="entry name" value="S-adenosyl-L-methionine-dependent methyltransferases"/>
    <property type="match status" value="1"/>
</dbReference>
<dbReference type="Pfam" id="PF05175">
    <property type="entry name" value="MTS"/>
    <property type="match status" value="1"/>
</dbReference>
<dbReference type="NCBIfam" id="TIGR03534">
    <property type="entry name" value="RF_mod_PrmC"/>
    <property type="match status" value="1"/>
</dbReference>
<evidence type="ECO:0000313" key="5">
    <source>
        <dbReference type="EMBL" id="ABE11047.1"/>
    </source>
</evidence>
<sequence>MLSISVEDFLIWKKKQLSKGGDHQSFAVLLDCVGGISRSDINFIAINPKGNLHLKKNLVFLEHVWDDHLLRSCPIQYLCGISFWRDLKLKVTNKVLIPRPETELIVDIVLNIFRRKSEKLFFAELGTGSGAISIALALAYPSSNGVATDIDQDALEIATKNFINSSKQSNLKFYCGNWWSPLENFKGKIDLAISNPPYIPKDTYEKLPKEVKNFEPKVALLGGDDGLEHIREIIQKAPLFLKEKGWLILENHFDQGEKVKKILIKNKFTSIEIVKDLTGIGRFTIGRYK</sequence>
<dbReference type="Gene3D" id="3.40.50.150">
    <property type="entry name" value="Vaccinia Virus protein VP39"/>
    <property type="match status" value="1"/>
</dbReference>
<evidence type="ECO:0000256" key="1">
    <source>
        <dbReference type="ARBA" id="ARBA00022603"/>
    </source>
</evidence>
<gene>
    <name evidence="5" type="primary">hemK</name>
    <name evidence="5" type="ORF">ASNC729_0036</name>
</gene>
<dbReference type="GO" id="GO:0008276">
    <property type="term" value="F:protein methyltransferase activity"/>
    <property type="evidence" value="ECO:0007669"/>
    <property type="project" value="InterPro"/>
</dbReference>
<feature type="domain" description="Methyltransferase small" evidence="4">
    <location>
        <begin position="122"/>
        <end position="198"/>
    </location>
</feature>
<organism evidence="5">
    <name type="scientific">uncultured Prochlorococcus marinus clone ASNC729</name>
    <dbReference type="NCBI Taxonomy" id="379371"/>
    <lineage>
        <taxon>Bacteria</taxon>
        <taxon>Bacillati</taxon>
        <taxon>Cyanobacteriota</taxon>
        <taxon>Cyanophyceae</taxon>
        <taxon>Synechococcales</taxon>
        <taxon>Prochlorococcaceae</taxon>
        <taxon>Prochlorococcus</taxon>
    </lineage>
</organism>
<name>Q1PKI8_PROMR</name>
<dbReference type="PANTHER" id="PTHR47441:SF3">
    <property type="entry name" value="RELEASE FACTOR GLUTAMINE METHYLTRANSFERASE"/>
    <property type="match status" value="1"/>
</dbReference>
<evidence type="ECO:0000256" key="2">
    <source>
        <dbReference type="ARBA" id="ARBA00022679"/>
    </source>
</evidence>
<evidence type="ECO:0000259" key="4">
    <source>
        <dbReference type="Pfam" id="PF05175"/>
    </source>
</evidence>
<reference evidence="5" key="2">
    <citation type="submission" date="2006-04" db="EMBL/GenBank/DDBJ databases">
        <title>Sequencing of the draft fosmids and assembly of Prochlorococcus marinus environmental genome fragment.</title>
        <authorList>
            <consortium name="US DOE Joint Genome Institute (JGI)"/>
            <person name="Copeland A."/>
            <person name="Lucas S."/>
            <person name="Lapidus A."/>
            <person name="Barry K."/>
            <person name="Detter J.C."/>
            <person name="Glavina T."/>
            <person name="Hammon N."/>
            <person name="Israni S."/>
            <person name="Richardson P."/>
        </authorList>
    </citation>
    <scope>NUCLEOTIDE SEQUENCE</scope>
</reference>
<dbReference type="PROSITE" id="PS00092">
    <property type="entry name" value="N6_MTASE"/>
    <property type="match status" value="1"/>
</dbReference>